<dbReference type="Pfam" id="PF00512">
    <property type="entry name" value="HisKA"/>
    <property type="match status" value="1"/>
</dbReference>
<dbReference type="SUPFAM" id="SSF52172">
    <property type="entry name" value="CheY-like"/>
    <property type="match status" value="1"/>
</dbReference>
<accession>A0A1J9S3H7</accession>
<gene>
    <name evidence="6" type="ORF">BKCO1_2500082</name>
</gene>
<dbReference type="SMART" id="SM00448">
    <property type="entry name" value="REC"/>
    <property type="match status" value="1"/>
</dbReference>
<feature type="compositionally biased region" description="Basic and acidic residues" evidence="3">
    <location>
        <begin position="1"/>
        <end position="15"/>
    </location>
</feature>
<dbReference type="Proteomes" id="UP000183809">
    <property type="component" value="Unassembled WGS sequence"/>
</dbReference>
<dbReference type="InterPro" id="IPR003594">
    <property type="entry name" value="HATPase_dom"/>
</dbReference>
<dbReference type="InterPro" id="IPR001789">
    <property type="entry name" value="Sig_transdc_resp-reg_receiver"/>
</dbReference>
<dbReference type="PROSITE" id="PS50109">
    <property type="entry name" value="HIS_KIN"/>
    <property type="match status" value="1"/>
</dbReference>
<dbReference type="Gene3D" id="1.10.287.130">
    <property type="match status" value="1"/>
</dbReference>
<evidence type="ECO:0000313" key="7">
    <source>
        <dbReference type="Proteomes" id="UP000183809"/>
    </source>
</evidence>
<dbReference type="CDD" id="cd00082">
    <property type="entry name" value="HisKA"/>
    <property type="match status" value="1"/>
</dbReference>
<feature type="region of interest" description="Disordered" evidence="3">
    <location>
        <begin position="1"/>
        <end position="27"/>
    </location>
</feature>
<evidence type="ECO:0000259" key="5">
    <source>
        <dbReference type="PROSITE" id="PS50110"/>
    </source>
</evidence>
<dbReference type="SUPFAM" id="SSF55781">
    <property type="entry name" value="GAF domain-like"/>
    <property type="match status" value="1"/>
</dbReference>
<dbReference type="Gene3D" id="3.40.50.2300">
    <property type="match status" value="1"/>
</dbReference>
<organism evidence="6 7">
    <name type="scientific">Diplodia corticola</name>
    <dbReference type="NCBI Taxonomy" id="236234"/>
    <lineage>
        <taxon>Eukaryota</taxon>
        <taxon>Fungi</taxon>
        <taxon>Dikarya</taxon>
        <taxon>Ascomycota</taxon>
        <taxon>Pezizomycotina</taxon>
        <taxon>Dothideomycetes</taxon>
        <taxon>Dothideomycetes incertae sedis</taxon>
        <taxon>Botryosphaeriales</taxon>
        <taxon>Botryosphaeriaceae</taxon>
        <taxon>Diplodia</taxon>
    </lineage>
</organism>
<dbReference type="InterPro" id="IPR036097">
    <property type="entry name" value="HisK_dim/P_sf"/>
</dbReference>
<comment type="caution">
    <text evidence="6">The sequence shown here is derived from an EMBL/GenBank/DDBJ whole genome shotgun (WGS) entry which is preliminary data.</text>
</comment>
<dbReference type="CDD" id="cd17546">
    <property type="entry name" value="REC_hyHK_CKI1_RcsC-like"/>
    <property type="match status" value="1"/>
</dbReference>
<dbReference type="SMART" id="SM00387">
    <property type="entry name" value="HATPase_c"/>
    <property type="match status" value="1"/>
</dbReference>
<evidence type="ECO:0000259" key="4">
    <source>
        <dbReference type="PROSITE" id="PS50109"/>
    </source>
</evidence>
<dbReference type="SUPFAM" id="SSF55874">
    <property type="entry name" value="ATPase domain of HSP90 chaperone/DNA topoisomerase II/histidine kinase"/>
    <property type="match status" value="1"/>
</dbReference>
<keyword evidence="6" id="KW-0418">Kinase</keyword>
<keyword evidence="7" id="KW-1185">Reference proteome</keyword>
<reference evidence="6 7" key="1">
    <citation type="submission" date="2016-10" db="EMBL/GenBank/DDBJ databases">
        <title>Proteomics and genomics reveal pathogen-plant mechanisms compatible with a hemibiotrophic lifestyle of Diplodia corticola.</title>
        <authorList>
            <person name="Fernandes I."/>
            <person name="De Jonge R."/>
            <person name="Van De Peer Y."/>
            <person name="Devreese B."/>
            <person name="Alves A."/>
            <person name="Esteves A.C."/>
        </authorList>
    </citation>
    <scope>NUCLEOTIDE SEQUENCE [LARGE SCALE GENOMIC DNA]</scope>
    <source>
        <strain evidence="6 7">CBS 112549</strain>
    </source>
</reference>
<dbReference type="InterPro" id="IPR005467">
    <property type="entry name" value="His_kinase_dom"/>
</dbReference>
<feature type="compositionally biased region" description="Basic and acidic residues" evidence="3">
    <location>
        <begin position="313"/>
        <end position="328"/>
    </location>
</feature>
<feature type="region of interest" description="Disordered" evidence="3">
    <location>
        <begin position="275"/>
        <end position="328"/>
    </location>
</feature>
<feature type="region of interest" description="Disordered" evidence="3">
    <location>
        <begin position="1016"/>
        <end position="1124"/>
    </location>
</feature>
<keyword evidence="6" id="KW-0808">Transferase</keyword>
<dbReference type="InterPro" id="IPR003661">
    <property type="entry name" value="HisK_dim/P_dom"/>
</dbReference>
<sequence>MSDASTTHEFRRYADALDPGTPQSPGAAHRALAIDPALAKASSLCEALDALVEVVAVRLNAFAAFITLTDGSTQHLLAGSWHDKHDSDDPNPPPTPQWFAPTPADRAAWLHLFRLTLGLNDDDDNENTPDHLNKPTPTPPITRRRLADAPHTAHLTCVTSAPHARRFAAAPIVSARGVPIGAVFTLHTRPRLLGGERNAQARLLHATAAKAMAQLEVARAVRSRDRLAALHGKLKAFVKFKDVVALMSEEPPVVVRRRRRDGQVGSELRREEVLREEDMAEGGMLKGSDEGEAGALGRNHDNVENAASVSVDDAGRSDGGNRGRGSTEGETMYRKVFARAAEGLRCGLDVEGVTFLNGLVGFHGLSNPVGEAEIELENEMDAQTVGEFQDNTGTEPGNEDAEGSQTLRGGSAASQSKQDPDDSDSGGERTFISTAYERSVLERRPAECLGLSVVHDKWPIVKHLGKGTVGLKFLDEGFLQRLLRRFPDGNVWYFGEDNTLYTFSLEDDRLISVADDDDLRHVSKSFPGVRQLFFAPLTDPTSLKRLACCLAWTTRITPLFTRAADLDPVRTFLQSVESEVSRIDAIAAVKQQEAFVSSVSHELRTPLHGILGAVEFLSDTSLDSFQCELAETIRSCSTTLHDTLSSVLAYAKINQFERRSDKPVARRRALKQPSPWAMEDKDLGRETADTEGTMYCVADVSTLCEGVVEVTANGYSFGNETSKDVAIVLNIAPRPRWTFVTEPAIIKRILSNILGNALKYTESGYVKVSVHIDDTENDPSDLAAPNDDGRKLLFITVADSGRGINKDFLQKHLFSPFTQENAVATDGVGLGMSIVKSMVGLLGGKIRVTSTPGKGTTFTVSIPMQENKDDVPTSEPSAALTEALLRVRERRRKVAIFGFDSMLRESLLTYFRDWFQWDVVESGEGERCWADIVVVDGTGDAATKAIRHGFDASVYLFVAALEKPARTKRRNSLAAGSQGHIEVTTTRPIGPLKLCKAVLVCLARLAEVDLGETVREADTAARDSRQPKRQVSFITTNNTEPEPASTPQPSSSAEEASSAPAPPSSLPMRPPTDLVPSPIPERPHRPSPPPHLAPPSAPPPGITNSSSSSSTVAAKPGVEGEESPRLLLVEDNAVNLKLLQTFLKKQGYTELTAAGNGQIAVNEVVTLGEGNRGFDVIFMDISMPVMDGFAATMAIRAFERERRDESEAAHPPLATIRPPTYIVALTGLAGTMDEERAYAAGVDLVLTKPVKFKELGGVLEKWQRGERVLGRFDEEKEKV</sequence>
<dbReference type="RefSeq" id="XP_020130441.1">
    <property type="nucleotide sequence ID" value="XM_020273335.1"/>
</dbReference>
<dbReference type="InterPro" id="IPR036890">
    <property type="entry name" value="HATPase_C_sf"/>
</dbReference>
<dbReference type="Pfam" id="PF00072">
    <property type="entry name" value="Response_reg"/>
    <property type="match status" value="1"/>
</dbReference>
<feature type="modified residue" description="4-aspartylphosphate" evidence="2">
    <location>
        <position position="1180"/>
    </location>
</feature>
<dbReference type="InterPro" id="IPR004358">
    <property type="entry name" value="Sig_transdc_His_kin-like_C"/>
</dbReference>
<protein>
    <submittedName>
        <fullName evidence="6">Histidine kinase-group i protein</fullName>
    </submittedName>
</protein>
<dbReference type="SUPFAM" id="SSF47384">
    <property type="entry name" value="Homodimeric domain of signal transducing histidine kinase"/>
    <property type="match status" value="1"/>
</dbReference>
<feature type="domain" description="Histidine kinase" evidence="4">
    <location>
        <begin position="598"/>
        <end position="866"/>
    </location>
</feature>
<dbReference type="PANTHER" id="PTHR43719:SF72">
    <property type="entry name" value="HISTIDINE KINASE_RESPONSE REGULATOR, PUTATIVE (AFU_ORTHOLOGUE AFUA_8G06140)-RELATED"/>
    <property type="match status" value="1"/>
</dbReference>
<keyword evidence="1 2" id="KW-0597">Phosphoprotein</keyword>
<feature type="compositionally biased region" description="Basic and acidic residues" evidence="3">
    <location>
        <begin position="1016"/>
        <end position="1026"/>
    </location>
</feature>
<feature type="region of interest" description="Disordered" evidence="3">
    <location>
        <begin position="121"/>
        <end position="144"/>
    </location>
</feature>
<feature type="domain" description="Response regulatory" evidence="5">
    <location>
        <begin position="1125"/>
        <end position="1263"/>
    </location>
</feature>
<dbReference type="PROSITE" id="PS50110">
    <property type="entry name" value="RESPONSE_REGULATORY"/>
    <property type="match status" value="1"/>
</dbReference>
<dbReference type="EMBL" id="MNUE01000025">
    <property type="protein sequence ID" value="OJD34181.1"/>
    <property type="molecule type" value="Genomic_DNA"/>
</dbReference>
<evidence type="ECO:0000256" key="1">
    <source>
        <dbReference type="ARBA" id="ARBA00022553"/>
    </source>
</evidence>
<dbReference type="OrthoDB" id="60033at2759"/>
<feature type="region of interest" description="Disordered" evidence="3">
    <location>
        <begin position="387"/>
        <end position="429"/>
    </location>
</feature>
<feature type="compositionally biased region" description="Low complexity" evidence="3">
    <location>
        <begin position="1040"/>
        <end position="1059"/>
    </location>
</feature>
<dbReference type="Pfam" id="PF02518">
    <property type="entry name" value="HATPase_c"/>
    <property type="match status" value="1"/>
</dbReference>
<dbReference type="GeneID" id="31013595"/>
<proteinExistence type="predicted"/>
<feature type="compositionally biased region" description="Pro residues" evidence="3">
    <location>
        <begin position="1086"/>
        <end position="1101"/>
    </location>
</feature>
<name>A0A1J9S3H7_9PEZI</name>
<dbReference type="InterPro" id="IPR050956">
    <property type="entry name" value="2C_system_His_kinase"/>
</dbReference>
<dbReference type="PANTHER" id="PTHR43719">
    <property type="entry name" value="TWO-COMPONENT HISTIDINE KINASE"/>
    <property type="match status" value="1"/>
</dbReference>
<evidence type="ECO:0000313" key="6">
    <source>
        <dbReference type="EMBL" id="OJD34181.1"/>
    </source>
</evidence>
<evidence type="ECO:0000256" key="3">
    <source>
        <dbReference type="SAM" id="MobiDB-lite"/>
    </source>
</evidence>
<dbReference type="SMART" id="SM00388">
    <property type="entry name" value="HisKA"/>
    <property type="match status" value="1"/>
</dbReference>
<feature type="compositionally biased region" description="Pro residues" evidence="3">
    <location>
        <begin position="1060"/>
        <end position="1070"/>
    </location>
</feature>
<dbReference type="Gene3D" id="3.30.565.10">
    <property type="entry name" value="Histidine kinase-like ATPase, C-terminal domain"/>
    <property type="match status" value="1"/>
</dbReference>
<dbReference type="GO" id="GO:0000155">
    <property type="term" value="F:phosphorelay sensor kinase activity"/>
    <property type="evidence" value="ECO:0007669"/>
    <property type="project" value="InterPro"/>
</dbReference>
<dbReference type="AlphaFoldDB" id="A0A1J9S3H7"/>
<dbReference type="PRINTS" id="PR00344">
    <property type="entry name" value="BCTRLSENSOR"/>
</dbReference>
<dbReference type="STRING" id="236234.A0A1J9S3H7"/>
<dbReference type="InterPro" id="IPR011006">
    <property type="entry name" value="CheY-like_superfamily"/>
</dbReference>
<evidence type="ECO:0000256" key="2">
    <source>
        <dbReference type="PROSITE-ProRule" id="PRU00169"/>
    </source>
</evidence>